<dbReference type="AlphaFoldDB" id="A0A4S3JIA2"/>
<reference evidence="1 2" key="1">
    <citation type="submission" date="2019-03" db="EMBL/GenBank/DDBJ databases">
        <title>The genome sequence of a newly discovered highly antifungal drug resistant Aspergillus species, Aspergillus tanneri NIH 1004.</title>
        <authorList>
            <person name="Mounaud S."/>
            <person name="Singh I."/>
            <person name="Joardar V."/>
            <person name="Pakala S."/>
            <person name="Pakala S."/>
            <person name="Venepally P."/>
            <person name="Hoover J."/>
            <person name="Nierman W."/>
            <person name="Chung J."/>
            <person name="Losada L."/>
        </authorList>
    </citation>
    <scope>NUCLEOTIDE SEQUENCE [LARGE SCALE GENOMIC DNA]</scope>
    <source>
        <strain evidence="1 2">NIH1004</strain>
    </source>
</reference>
<sequence>MVAPQIFQLSVASAFDNLDRQQKLYAHYMFKAAWSGSRIIFRQVSPEANSIFDFIMALYRSCDGDWEHLARRENLDGSGDQKFTPDISKGKLARSAASAASRAATLWEQIKDPMFLIPLFGLGLP</sequence>
<dbReference type="VEuPathDB" id="FungiDB:EYZ11_006279"/>
<dbReference type="EMBL" id="SOSA01000219">
    <property type="protein sequence ID" value="THC94228.1"/>
    <property type="molecule type" value="Genomic_DNA"/>
</dbReference>
<keyword evidence="2" id="KW-1185">Reference proteome</keyword>
<comment type="caution">
    <text evidence="1">The sequence shown here is derived from an EMBL/GenBank/DDBJ whole genome shotgun (WGS) entry which is preliminary data.</text>
</comment>
<proteinExistence type="predicted"/>
<evidence type="ECO:0000313" key="2">
    <source>
        <dbReference type="Proteomes" id="UP000308092"/>
    </source>
</evidence>
<evidence type="ECO:0000313" key="1">
    <source>
        <dbReference type="EMBL" id="THC94228.1"/>
    </source>
</evidence>
<organism evidence="1 2">
    <name type="scientific">Aspergillus tanneri</name>
    <dbReference type="NCBI Taxonomy" id="1220188"/>
    <lineage>
        <taxon>Eukaryota</taxon>
        <taxon>Fungi</taxon>
        <taxon>Dikarya</taxon>
        <taxon>Ascomycota</taxon>
        <taxon>Pezizomycotina</taxon>
        <taxon>Eurotiomycetes</taxon>
        <taxon>Eurotiomycetidae</taxon>
        <taxon>Eurotiales</taxon>
        <taxon>Aspergillaceae</taxon>
        <taxon>Aspergillus</taxon>
        <taxon>Aspergillus subgen. Circumdati</taxon>
    </lineage>
</organism>
<accession>A0A4S3JIA2</accession>
<protein>
    <submittedName>
        <fullName evidence="1">Uncharacterized protein</fullName>
    </submittedName>
</protein>
<dbReference type="Gene3D" id="3.30.540.30">
    <property type="match status" value="1"/>
</dbReference>
<gene>
    <name evidence="1" type="ORF">EYZ11_006279</name>
</gene>
<name>A0A4S3JIA2_9EURO</name>
<dbReference type="Proteomes" id="UP000308092">
    <property type="component" value="Unassembled WGS sequence"/>
</dbReference>